<dbReference type="PANTHER" id="PTHR20858">
    <property type="entry name" value="PHOSPHOMETHYLPYRIMIDINE KINASE"/>
    <property type="match status" value="1"/>
</dbReference>
<dbReference type="RefSeq" id="WP_013989950.1">
    <property type="nucleotide sequence ID" value="NZ_JADMQU010000029.1"/>
</dbReference>
<evidence type="ECO:0000256" key="7">
    <source>
        <dbReference type="ARBA" id="ARBA00022840"/>
    </source>
</evidence>
<dbReference type="GO" id="GO:0008972">
    <property type="term" value="F:phosphomethylpyrimidine kinase activity"/>
    <property type="evidence" value="ECO:0007669"/>
    <property type="project" value="InterPro"/>
</dbReference>
<dbReference type="GO" id="GO:0005524">
    <property type="term" value="F:ATP binding"/>
    <property type="evidence" value="ECO:0007669"/>
    <property type="project" value="UniProtKB-KW"/>
</dbReference>
<dbReference type="InterPro" id="IPR029056">
    <property type="entry name" value="Ribokinase-like"/>
</dbReference>
<dbReference type="AlphaFoldDB" id="A0A074IZX1"/>
<dbReference type="InterPro" id="IPR013749">
    <property type="entry name" value="PM/HMP-P_kinase-1"/>
</dbReference>
<evidence type="ECO:0000256" key="2">
    <source>
        <dbReference type="ARBA" id="ARBA00012104"/>
    </source>
</evidence>
<keyword evidence="5" id="KW-0547">Nucleotide-binding</keyword>
<evidence type="ECO:0000256" key="5">
    <source>
        <dbReference type="ARBA" id="ARBA00022741"/>
    </source>
</evidence>
<dbReference type="GO" id="GO:0009228">
    <property type="term" value="P:thiamine biosynthetic process"/>
    <property type="evidence" value="ECO:0007669"/>
    <property type="project" value="InterPro"/>
</dbReference>
<organism evidence="15 16">
    <name type="scientific">Streptococcus salivarius</name>
    <dbReference type="NCBI Taxonomy" id="1304"/>
    <lineage>
        <taxon>Bacteria</taxon>
        <taxon>Bacillati</taxon>
        <taxon>Bacillota</taxon>
        <taxon>Bacilli</taxon>
        <taxon>Lactobacillales</taxon>
        <taxon>Streptococcaceae</taxon>
        <taxon>Streptococcus</taxon>
    </lineage>
</organism>
<evidence type="ECO:0000256" key="1">
    <source>
        <dbReference type="ARBA" id="ARBA00009879"/>
    </source>
</evidence>
<sequence>MSDELILAISGNDIFSGGGLHADLATFTTNKQHGFVALTCLTAMTENGFEVIPVDTNVFKQQLDSLKDVPFSAIKIGLLPNVEIAELTLDFVKNHSDIPIVLDPVLVCKETHDVEVSQLRDELVKFFPYITVITPNLPEVELLIDRKVKTLDDMKHAASYLNELGAKTVVVKGGNRLDGNKAIDVFYDGADYKLFEEVVLDKNNTGAGCTFASSIASELVKGCSETEAVTNAKAFVYESIKQSNEFGVVQYAK</sequence>
<dbReference type="GO" id="GO:0046872">
    <property type="term" value="F:metal ion binding"/>
    <property type="evidence" value="ECO:0007669"/>
    <property type="project" value="UniProtKB-KW"/>
</dbReference>
<dbReference type="SUPFAM" id="SSF53613">
    <property type="entry name" value="Ribokinase-like"/>
    <property type="match status" value="1"/>
</dbReference>
<keyword evidence="3 15" id="KW-0808">Transferase</keyword>
<gene>
    <name evidence="15" type="ORF">DL07_07765</name>
</gene>
<dbReference type="CDD" id="cd01169">
    <property type="entry name" value="HMPP_kinase"/>
    <property type="match status" value="1"/>
</dbReference>
<comment type="catalytic activity">
    <reaction evidence="13">
        <text>pyridoxal + ATP = pyridoxal 5'-phosphate + ADP + H(+)</text>
        <dbReference type="Rhea" id="RHEA:10224"/>
        <dbReference type="ChEBI" id="CHEBI:15378"/>
        <dbReference type="ChEBI" id="CHEBI:17310"/>
        <dbReference type="ChEBI" id="CHEBI:30616"/>
        <dbReference type="ChEBI" id="CHEBI:456216"/>
        <dbReference type="ChEBI" id="CHEBI:597326"/>
        <dbReference type="EC" id="2.7.1.35"/>
    </reaction>
</comment>
<proteinExistence type="inferred from homology"/>
<evidence type="ECO:0000256" key="12">
    <source>
        <dbReference type="ARBA" id="ARBA00042531"/>
    </source>
</evidence>
<accession>A0A074IZX1</accession>
<evidence type="ECO:0000256" key="4">
    <source>
        <dbReference type="ARBA" id="ARBA00022723"/>
    </source>
</evidence>
<protein>
    <recommendedName>
        <fullName evidence="2">pyridoxal kinase</fullName>
        <ecNumber evidence="2">2.7.1.35</ecNumber>
    </recommendedName>
    <alternativeName>
        <fullName evidence="10">PN/PL/PM kinase</fullName>
    </alternativeName>
    <alternativeName>
        <fullName evidence="11">Pyridoxal kinase</fullName>
    </alternativeName>
    <alternativeName>
        <fullName evidence="9">Pyridoxamine kinase</fullName>
    </alternativeName>
    <alternativeName>
        <fullName evidence="12">Vitamin B6 kinase</fullName>
    </alternativeName>
</protein>
<evidence type="ECO:0000256" key="8">
    <source>
        <dbReference type="ARBA" id="ARBA00022842"/>
    </source>
</evidence>
<dbReference type="NCBIfam" id="NF009078">
    <property type="entry name" value="PRK12413.1"/>
    <property type="match status" value="1"/>
</dbReference>
<dbReference type="InterPro" id="IPR004399">
    <property type="entry name" value="HMP/HMP-P_kinase_dom"/>
</dbReference>
<dbReference type="EC" id="2.7.1.35" evidence="2"/>
<evidence type="ECO:0000256" key="3">
    <source>
        <dbReference type="ARBA" id="ARBA00022679"/>
    </source>
</evidence>
<evidence type="ECO:0000313" key="15">
    <source>
        <dbReference type="EMBL" id="KEO43188.1"/>
    </source>
</evidence>
<keyword evidence="8" id="KW-0460">Magnesium</keyword>
<dbReference type="EMBL" id="JJMT01000034">
    <property type="protein sequence ID" value="KEO43188.1"/>
    <property type="molecule type" value="Genomic_DNA"/>
</dbReference>
<comment type="caution">
    <text evidence="15">The sequence shown here is derived from an EMBL/GenBank/DDBJ whole genome shotgun (WGS) entry which is preliminary data.</text>
</comment>
<evidence type="ECO:0000256" key="11">
    <source>
        <dbReference type="ARBA" id="ARBA00042396"/>
    </source>
</evidence>
<dbReference type="Pfam" id="PF08543">
    <property type="entry name" value="Phos_pyr_kin"/>
    <property type="match status" value="1"/>
</dbReference>
<dbReference type="PANTHER" id="PTHR20858:SF19">
    <property type="entry name" value="PYRIDOXINE KINASE"/>
    <property type="match status" value="1"/>
</dbReference>
<dbReference type="GO" id="GO:0005829">
    <property type="term" value="C:cytosol"/>
    <property type="evidence" value="ECO:0007669"/>
    <property type="project" value="TreeGrafter"/>
</dbReference>
<reference evidence="15 16" key="1">
    <citation type="submission" date="2014-04" db="EMBL/GenBank/DDBJ databases">
        <title>Variable characteristics of bacteriocin-producing Streptococcus salivarius strains isolated from Malaysian subjects.</title>
        <authorList>
            <person name="Philip K."/>
            <person name="Barbour A."/>
        </authorList>
    </citation>
    <scope>NUCLEOTIDE SEQUENCE [LARGE SCALE GENOMIC DNA]</scope>
    <source>
        <strain evidence="15 16">NU10</strain>
    </source>
</reference>
<keyword evidence="6 15" id="KW-0418">Kinase</keyword>
<keyword evidence="7" id="KW-0067">ATP-binding</keyword>
<dbReference type="GO" id="GO:0008902">
    <property type="term" value="F:hydroxymethylpyrimidine kinase activity"/>
    <property type="evidence" value="ECO:0007669"/>
    <property type="project" value="TreeGrafter"/>
</dbReference>
<comment type="similarity">
    <text evidence="1">Belongs to the ThiD family.</text>
</comment>
<evidence type="ECO:0000313" key="16">
    <source>
        <dbReference type="Proteomes" id="UP000027855"/>
    </source>
</evidence>
<dbReference type="Gene3D" id="3.40.1190.20">
    <property type="match status" value="1"/>
</dbReference>
<evidence type="ECO:0000259" key="14">
    <source>
        <dbReference type="Pfam" id="PF08543"/>
    </source>
</evidence>
<feature type="domain" description="Pyridoxamine kinase/Phosphomethylpyrimidine kinase" evidence="14">
    <location>
        <begin position="13"/>
        <end position="247"/>
    </location>
</feature>
<evidence type="ECO:0000256" key="9">
    <source>
        <dbReference type="ARBA" id="ARBA00042307"/>
    </source>
</evidence>
<name>A0A074IZX1_STRSL</name>
<evidence type="ECO:0000256" key="10">
    <source>
        <dbReference type="ARBA" id="ARBA00042348"/>
    </source>
</evidence>
<dbReference type="Proteomes" id="UP000027855">
    <property type="component" value="Unassembled WGS sequence"/>
</dbReference>
<keyword evidence="4" id="KW-0479">Metal-binding</keyword>
<evidence type="ECO:0000256" key="13">
    <source>
        <dbReference type="ARBA" id="ARBA00049293"/>
    </source>
</evidence>
<evidence type="ECO:0000256" key="6">
    <source>
        <dbReference type="ARBA" id="ARBA00022777"/>
    </source>
</evidence>
<dbReference type="GO" id="GO:0008478">
    <property type="term" value="F:pyridoxal kinase activity"/>
    <property type="evidence" value="ECO:0007669"/>
    <property type="project" value="UniProtKB-EC"/>
</dbReference>